<name>A0A4Z1FJS2_9HELO</name>
<comment type="caution">
    <text evidence="1">The sequence shown here is derived from an EMBL/GenBank/DDBJ whole genome shotgun (WGS) entry which is preliminary data.</text>
</comment>
<accession>A0A4Z1FJS2</accession>
<evidence type="ECO:0000313" key="2">
    <source>
        <dbReference type="Proteomes" id="UP000297910"/>
    </source>
</evidence>
<gene>
    <name evidence="1" type="ORF">BPAE_0146g00210</name>
</gene>
<sequence length="144" mass="16571">MDQRMQDDCPVVRVETGFNWGGLYLLANKLCVANLMNLITDYVVRALELNRDIFKKEDIAELWQRYCDMAKDIDGLEDDSAALRRGSHGEMVTFTGIWDFPPCKFHDHLDGEICDQKKLKDREVGIRRLEKNHSVPSGIEHFAG</sequence>
<dbReference type="AlphaFoldDB" id="A0A4Z1FJS2"/>
<proteinExistence type="predicted"/>
<protein>
    <submittedName>
        <fullName evidence="1">Uncharacterized protein</fullName>
    </submittedName>
</protein>
<evidence type="ECO:0000313" key="1">
    <source>
        <dbReference type="EMBL" id="TGO23042.1"/>
    </source>
</evidence>
<dbReference type="EMBL" id="PQXI01000146">
    <property type="protein sequence ID" value="TGO23042.1"/>
    <property type="molecule type" value="Genomic_DNA"/>
</dbReference>
<organism evidence="1 2">
    <name type="scientific">Botrytis paeoniae</name>
    <dbReference type="NCBI Taxonomy" id="278948"/>
    <lineage>
        <taxon>Eukaryota</taxon>
        <taxon>Fungi</taxon>
        <taxon>Dikarya</taxon>
        <taxon>Ascomycota</taxon>
        <taxon>Pezizomycotina</taxon>
        <taxon>Leotiomycetes</taxon>
        <taxon>Helotiales</taxon>
        <taxon>Sclerotiniaceae</taxon>
        <taxon>Botrytis</taxon>
    </lineage>
</organism>
<keyword evidence="2" id="KW-1185">Reference proteome</keyword>
<dbReference type="Proteomes" id="UP000297910">
    <property type="component" value="Unassembled WGS sequence"/>
</dbReference>
<reference evidence="1 2" key="1">
    <citation type="submission" date="2017-12" db="EMBL/GenBank/DDBJ databases">
        <title>Comparative genomics of Botrytis spp.</title>
        <authorList>
            <person name="Valero-Jimenez C.A."/>
            <person name="Tapia P."/>
            <person name="Veloso J."/>
            <person name="Silva-Moreno E."/>
            <person name="Staats M."/>
            <person name="Valdes J.H."/>
            <person name="Van Kan J.A.L."/>
        </authorList>
    </citation>
    <scope>NUCLEOTIDE SEQUENCE [LARGE SCALE GENOMIC DNA]</scope>
    <source>
        <strain evidence="1 2">Bp0003</strain>
    </source>
</reference>